<evidence type="ECO:0000256" key="1">
    <source>
        <dbReference type="SAM" id="MobiDB-lite"/>
    </source>
</evidence>
<evidence type="ECO:0000313" key="3">
    <source>
        <dbReference type="Proteomes" id="UP000626210"/>
    </source>
</evidence>
<proteinExistence type="predicted"/>
<reference evidence="3" key="1">
    <citation type="journal article" date="2019" name="Int. J. Syst. Evol. Microbiol.">
        <title>The Global Catalogue of Microorganisms (GCM) 10K type strain sequencing project: providing services to taxonomists for standard genome sequencing and annotation.</title>
        <authorList>
            <consortium name="The Broad Institute Genomics Platform"/>
            <consortium name="The Broad Institute Genome Sequencing Center for Infectious Disease"/>
            <person name="Wu L."/>
            <person name="Ma J."/>
        </authorList>
    </citation>
    <scope>NUCLEOTIDE SEQUENCE [LARGE SCALE GENOMIC DNA]</scope>
    <source>
        <strain evidence="3">KCTC 23314</strain>
    </source>
</reference>
<evidence type="ECO:0000313" key="2">
    <source>
        <dbReference type="EMBL" id="GHD01577.1"/>
    </source>
</evidence>
<name>A0ABQ3GDY5_9BURK</name>
<keyword evidence="3" id="KW-1185">Reference proteome</keyword>
<protein>
    <recommendedName>
        <fullName evidence="4">DDE family transposase</fullName>
    </recommendedName>
</protein>
<feature type="region of interest" description="Disordered" evidence="1">
    <location>
        <begin position="1"/>
        <end position="39"/>
    </location>
</feature>
<dbReference type="RefSeq" id="WP_189690560.1">
    <property type="nucleotide sequence ID" value="NZ_BMYK01000036.1"/>
</dbReference>
<dbReference type="Proteomes" id="UP000626210">
    <property type="component" value="Unassembled WGS sequence"/>
</dbReference>
<sequence>MQVPRHPAMWAEPGARLSEGASGRRELPPAKFGEFKGVMGSDAKMRRGNEAASPPIWTSLSGRTAIEDKGCRSVIEGVRISLARQCHGITTMLDAMIRRRIAIEAAIGHMKWTRNRDTIRSRIILAARITV</sequence>
<organism evidence="2 3">
    <name type="scientific">Pseudorhodoferax aquiterrae</name>
    <dbReference type="NCBI Taxonomy" id="747304"/>
    <lineage>
        <taxon>Bacteria</taxon>
        <taxon>Pseudomonadati</taxon>
        <taxon>Pseudomonadota</taxon>
        <taxon>Betaproteobacteria</taxon>
        <taxon>Burkholderiales</taxon>
        <taxon>Comamonadaceae</taxon>
    </lineage>
</organism>
<dbReference type="EMBL" id="BMYK01000036">
    <property type="protein sequence ID" value="GHD01577.1"/>
    <property type="molecule type" value="Genomic_DNA"/>
</dbReference>
<comment type="caution">
    <text evidence="2">The sequence shown here is derived from an EMBL/GenBank/DDBJ whole genome shotgun (WGS) entry which is preliminary data.</text>
</comment>
<evidence type="ECO:0008006" key="4">
    <source>
        <dbReference type="Google" id="ProtNLM"/>
    </source>
</evidence>
<accession>A0ABQ3GDY5</accession>
<gene>
    <name evidence="2" type="ORF">GCM10007320_59990</name>
</gene>